<dbReference type="EMBL" id="MK072516">
    <property type="protein sequence ID" value="AYV86816.1"/>
    <property type="molecule type" value="Genomic_DNA"/>
</dbReference>
<sequence length="489" mass="55682">MGKSRSVSIITSHRDKRYSSLPIFKNCLTRVVVVKPRYKSARTSKSQKSTLSSSCLPITHLSSIQQINWILILDFSDLKERSMILRLNRNFRALNENTQVKSLSGEVSWNSTEKSMTSLLEYAQRQYVEKHSTSNDLECKFDSNFSIAFPFTKHTYVRLGWIRHWNNTCELRSHPVAGCIYLFYLSLCRSLPRLNACTLSDSASVMELMSSYSGVHLLEFKIEIKYDYQVSSVITQIANMKCLHLLEVIFPKRDAGYSIGLLTVDYSHSHYTKDISKLMVEVQSLTQLKTFKLNGGYSGFHKSSFDVSTIPPTVDSLSVSNLNLYCYFIAKDVDSITEFALFLDQLRGIKSLGIHNCIIPGFNFEEVPFSLLSSLLSLEECSLSGIELLPDKHVSVLKMLPALIDLLSSCKHLRTLDISHVLNTYVFHINSSYNSYHFHPQFKQLFLPSQSIYGQISPTSIRKVRSHLREGDIPFTITILPNAILISQF</sequence>
<protein>
    <submittedName>
        <fullName evidence="1">Uncharacterized protein</fullName>
    </submittedName>
</protein>
<organism evidence="1">
    <name type="scientific">Sylvanvirus sp</name>
    <dbReference type="NCBI Taxonomy" id="2487774"/>
    <lineage>
        <taxon>Viruses</taxon>
    </lineage>
</organism>
<name>A0A3G5AI25_9VIRU</name>
<dbReference type="SUPFAM" id="SSF52047">
    <property type="entry name" value="RNI-like"/>
    <property type="match status" value="1"/>
</dbReference>
<evidence type="ECO:0000313" key="1">
    <source>
        <dbReference type="EMBL" id="AYV86816.1"/>
    </source>
</evidence>
<reference evidence="1" key="1">
    <citation type="submission" date="2018-10" db="EMBL/GenBank/DDBJ databases">
        <title>Hidden diversity of soil giant viruses.</title>
        <authorList>
            <person name="Schulz F."/>
            <person name="Alteio L."/>
            <person name="Goudeau D."/>
            <person name="Ryan E.M."/>
            <person name="Malmstrom R.R."/>
            <person name="Blanchard J."/>
            <person name="Woyke T."/>
        </authorList>
    </citation>
    <scope>NUCLEOTIDE SEQUENCE</scope>
    <source>
        <strain evidence="1">SYV1</strain>
    </source>
</reference>
<proteinExistence type="predicted"/>
<accession>A0A3G5AI25</accession>
<gene>
    <name evidence="1" type="ORF">Sylvanvirus10_13</name>
</gene>